<dbReference type="AlphaFoldDB" id="A0A0J8QTR6"/>
<sequence>MCFGSAPRPNPYHFVPYSEAARPASLDDVARWNSAIRICNPPRKSSGTDKMMGKGLNITTDEIRRRSDSGGSAVKQLMAFTIKFFANTLISLN</sequence>
<evidence type="ECO:0000256" key="1">
    <source>
        <dbReference type="SAM" id="MobiDB-lite"/>
    </source>
</evidence>
<organism evidence="2 3">
    <name type="scientific">Coccidioides immitis RMSCC 3703</name>
    <dbReference type="NCBI Taxonomy" id="454286"/>
    <lineage>
        <taxon>Eukaryota</taxon>
        <taxon>Fungi</taxon>
        <taxon>Dikarya</taxon>
        <taxon>Ascomycota</taxon>
        <taxon>Pezizomycotina</taxon>
        <taxon>Eurotiomycetes</taxon>
        <taxon>Eurotiomycetidae</taxon>
        <taxon>Onygenales</taxon>
        <taxon>Onygenaceae</taxon>
        <taxon>Coccidioides</taxon>
    </lineage>
</organism>
<dbReference type="Proteomes" id="UP000054559">
    <property type="component" value="Unassembled WGS sequence"/>
</dbReference>
<reference evidence="3" key="1">
    <citation type="journal article" date="2010" name="Genome Res.">
        <title>Population genomic sequencing of Coccidioides fungi reveals recent hybridization and transposon control.</title>
        <authorList>
            <person name="Neafsey D.E."/>
            <person name="Barker B.M."/>
            <person name="Sharpton T.J."/>
            <person name="Stajich J.E."/>
            <person name="Park D.J."/>
            <person name="Whiston E."/>
            <person name="Hung C.-Y."/>
            <person name="McMahan C."/>
            <person name="White J."/>
            <person name="Sykes S."/>
            <person name="Heiman D."/>
            <person name="Young S."/>
            <person name="Zeng Q."/>
            <person name="Abouelleil A."/>
            <person name="Aftuck L."/>
            <person name="Bessette D."/>
            <person name="Brown A."/>
            <person name="FitzGerald M."/>
            <person name="Lui A."/>
            <person name="Macdonald J.P."/>
            <person name="Priest M."/>
            <person name="Orbach M.J."/>
            <person name="Galgiani J.N."/>
            <person name="Kirkland T.N."/>
            <person name="Cole G.T."/>
            <person name="Birren B.W."/>
            <person name="Henn M.R."/>
            <person name="Taylor J.W."/>
            <person name="Rounsley S.D."/>
        </authorList>
    </citation>
    <scope>NUCLEOTIDE SEQUENCE [LARGE SCALE GENOMIC DNA]</scope>
    <source>
        <strain evidence="3">RMSCC 3703</strain>
    </source>
</reference>
<feature type="region of interest" description="Disordered" evidence="1">
    <location>
        <begin position="43"/>
        <end position="67"/>
    </location>
</feature>
<evidence type="ECO:0000313" key="2">
    <source>
        <dbReference type="EMBL" id="KMU75450.1"/>
    </source>
</evidence>
<proteinExistence type="predicted"/>
<accession>A0A0J8QTR6</accession>
<dbReference type="EMBL" id="DS268140">
    <property type="protein sequence ID" value="KMU75450.1"/>
    <property type="molecule type" value="Genomic_DNA"/>
</dbReference>
<name>A0A0J8QTR6_COCIT</name>
<evidence type="ECO:0000313" key="3">
    <source>
        <dbReference type="Proteomes" id="UP000054559"/>
    </source>
</evidence>
<protein>
    <submittedName>
        <fullName evidence="2">Uncharacterized protein</fullName>
    </submittedName>
</protein>
<gene>
    <name evidence="2" type="ORF">CISG_05085</name>
</gene>